<keyword evidence="6 15" id="KW-0698">rRNA processing</keyword>
<dbReference type="InterPro" id="IPR014720">
    <property type="entry name" value="dsRBD_dom"/>
</dbReference>
<feature type="active site" evidence="15">
    <location>
        <position position="45"/>
    </location>
</feature>
<keyword evidence="10 15" id="KW-0479">Metal-binding</keyword>
<dbReference type="SUPFAM" id="SSF54768">
    <property type="entry name" value="dsRNA-binding domain-like"/>
    <property type="match status" value="1"/>
</dbReference>
<evidence type="ECO:0000256" key="6">
    <source>
        <dbReference type="ARBA" id="ARBA00022552"/>
    </source>
</evidence>
<keyword evidence="13 15" id="KW-0460">Magnesium</keyword>
<dbReference type="InterPro" id="IPR036389">
    <property type="entry name" value="RNase_III_sf"/>
</dbReference>
<feature type="binding site" evidence="15">
    <location>
        <position position="117"/>
    </location>
    <ligand>
        <name>Mg(2+)</name>
        <dbReference type="ChEBI" id="CHEBI:18420"/>
    </ligand>
</feature>
<dbReference type="InterPro" id="IPR011907">
    <property type="entry name" value="RNase_III"/>
</dbReference>
<dbReference type="GO" id="GO:0004525">
    <property type="term" value="F:ribonuclease III activity"/>
    <property type="evidence" value="ECO:0007669"/>
    <property type="project" value="UniProtKB-UniRule"/>
</dbReference>
<keyword evidence="15" id="KW-0699">rRNA-binding</keyword>
<evidence type="ECO:0000256" key="1">
    <source>
        <dbReference type="ARBA" id="ARBA00000109"/>
    </source>
</evidence>
<evidence type="ECO:0000256" key="14">
    <source>
        <dbReference type="ARBA" id="ARBA00022884"/>
    </source>
</evidence>
<dbReference type="Proteomes" id="UP000037397">
    <property type="component" value="Unassembled WGS sequence"/>
</dbReference>
<dbReference type="HAMAP" id="MF_00104">
    <property type="entry name" value="RNase_III"/>
    <property type="match status" value="1"/>
</dbReference>
<dbReference type="SUPFAM" id="SSF69065">
    <property type="entry name" value="RNase III domain-like"/>
    <property type="match status" value="1"/>
</dbReference>
<evidence type="ECO:0000256" key="12">
    <source>
        <dbReference type="ARBA" id="ARBA00022801"/>
    </source>
</evidence>
<dbReference type="AlphaFoldDB" id="A0A0L6CNU0"/>
<comment type="similarity">
    <text evidence="3">Belongs to the ribonuclease III family.</text>
</comment>
<dbReference type="InterPro" id="IPR000999">
    <property type="entry name" value="RNase_III_dom"/>
</dbReference>
<evidence type="ECO:0000256" key="15">
    <source>
        <dbReference type="HAMAP-Rule" id="MF_00104"/>
    </source>
</evidence>
<keyword evidence="20" id="KW-1185">Reference proteome</keyword>
<dbReference type="GO" id="GO:0008033">
    <property type="term" value="P:tRNA processing"/>
    <property type="evidence" value="ECO:0007669"/>
    <property type="project" value="UniProtKB-KW"/>
</dbReference>
<comment type="subunit">
    <text evidence="4 15">Homodimer.</text>
</comment>
<keyword evidence="14 15" id="KW-0694">RNA-binding</keyword>
<evidence type="ECO:0000256" key="2">
    <source>
        <dbReference type="ARBA" id="ARBA00004496"/>
    </source>
</evidence>
<dbReference type="GO" id="GO:0046872">
    <property type="term" value="F:metal ion binding"/>
    <property type="evidence" value="ECO:0007669"/>
    <property type="project" value="UniProtKB-KW"/>
</dbReference>
<proteinExistence type="inferred from homology"/>
<dbReference type="NCBIfam" id="TIGR02191">
    <property type="entry name" value="RNaseIII"/>
    <property type="match status" value="1"/>
</dbReference>
<dbReference type="PROSITE" id="PS50142">
    <property type="entry name" value="RNASE_3_2"/>
    <property type="match status" value="1"/>
</dbReference>
<accession>A0A0L6CNU0</accession>
<dbReference type="Pfam" id="PF00035">
    <property type="entry name" value="dsrm"/>
    <property type="match status" value="1"/>
</dbReference>
<keyword evidence="5 15" id="KW-0963">Cytoplasm</keyword>
<dbReference type="GO" id="GO:0006364">
    <property type="term" value="P:rRNA processing"/>
    <property type="evidence" value="ECO:0007669"/>
    <property type="project" value="UniProtKB-UniRule"/>
</dbReference>
<dbReference type="Gene3D" id="1.10.1520.10">
    <property type="entry name" value="Ribonuclease III domain"/>
    <property type="match status" value="1"/>
</dbReference>
<comment type="subcellular location">
    <subcellularLocation>
        <location evidence="2 15">Cytoplasm</location>
    </subcellularLocation>
</comment>
<dbReference type="EMBL" id="LAIR01000002">
    <property type="protein sequence ID" value="KNX39402.1"/>
    <property type="molecule type" value="Genomic_DNA"/>
</dbReference>
<dbReference type="Gene3D" id="3.30.160.20">
    <property type="match status" value="1"/>
</dbReference>
<feature type="binding site" evidence="15">
    <location>
        <position position="41"/>
    </location>
    <ligand>
        <name>Mg(2+)</name>
        <dbReference type="ChEBI" id="CHEBI:18420"/>
    </ligand>
</feature>
<sequence>MARILHEVSGTVIDEPLLLRALTHRSYAYENGGVPHNERQEFLGDAVLGVVVTDTLYRTHPDLPEGQLAKLRASVVNSRALAEVARGLGLGSFVLLGRGETITGGRDKDSILADTTESVIGTVYLAGGIEAAARLVHHLIDPLLAKAAGLGAGLDWKTSLQEATAAADLGVPSYVVSDVGPDHDKEFTAVVMVGDQELGHGTGRNKKGAEQMAAEEAWKHLRERADSDDQAQSGSTADNA</sequence>
<comment type="caution">
    <text evidence="19">The sequence shown here is derived from an EMBL/GenBank/DDBJ whole genome shotgun (WGS) entry which is preliminary data.</text>
</comment>
<dbReference type="PROSITE" id="PS50137">
    <property type="entry name" value="DS_RBD"/>
    <property type="match status" value="1"/>
</dbReference>
<keyword evidence="11 15" id="KW-0255">Endonuclease</keyword>
<feature type="compositionally biased region" description="Basic and acidic residues" evidence="16">
    <location>
        <begin position="216"/>
        <end position="227"/>
    </location>
</feature>
<protein>
    <recommendedName>
        <fullName evidence="15">Ribonuclease 3</fullName>
        <ecNumber evidence="15">3.1.26.3</ecNumber>
    </recommendedName>
    <alternativeName>
        <fullName evidence="15">Ribonuclease III</fullName>
        <shortName evidence="15">RNase III</shortName>
    </alternativeName>
</protein>
<evidence type="ECO:0000256" key="13">
    <source>
        <dbReference type="ARBA" id="ARBA00022842"/>
    </source>
</evidence>
<evidence type="ECO:0000256" key="7">
    <source>
        <dbReference type="ARBA" id="ARBA00022664"/>
    </source>
</evidence>
<keyword evidence="8 15" id="KW-0819">tRNA processing</keyword>
<dbReference type="PANTHER" id="PTHR11207">
    <property type="entry name" value="RIBONUCLEASE III"/>
    <property type="match status" value="1"/>
</dbReference>
<dbReference type="GO" id="GO:0003725">
    <property type="term" value="F:double-stranded RNA binding"/>
    <property type="evidence" value="ECO:0007669"/>
    <property type="project" value="TreeGrafter"/>
</dbReference>
<comment type="function">
    <text evidence="15">Digests double-stranded RNA. Involved in the processing of primary rRNA transcript to yield the immediate precursors to the large and small rRNAs (23S and 16S). Processes some mRNAs, and tRNAs when they are encoded in the rRNA operon. Processes pre-crRNA and tracrRNA of type II CRISPR loci if present in the organism.</text>
</comment>
<dbReference type="STRING" id="1631356.VV01_11375"/>
<evidence type="ECO:0000256" key="9">
    <source>
        <dbReference type="ARBA" id="ARBA00022722"/>
    </source>
</evidence>
<evidence type="ECO:0000256" key="4">
    <source>
        <dbReference type="ARBA" id="ARBA00011738"/>
    </source>
</evidence>
<dbReference type="SMART" id="SM00358">
    <property type="entry name" value="DSRM"/>
    <property type="match status" value="1"/>
</dbReference>
<dbReference type="GO" id="GO:0006397">
    <property type="term" value="P:mRNA processing"/>
    <property type="evidence" value="ECO:0007669"/>
    <property type="project" value="UniProtKB-UniRule"/>
</dbReference>
<keyword evidence="9 15" id="KW-0540">Nuclease</keyword>
<dbReference type="GO" id="GO:0019843">
    <property type="term" value="F:rRNA binding"/>
    <property type="evidence" value="ECO:0007669"/>
    <property type="project" value="UniProtKB-KW"/>
</dbReference>
<keyword evidence="7 15" id="KW-0507">mRNA processing</keyword>
<dbReference type="Pfam" id="PF14622">
    <property type="entry name" value="Ribonucleas_3_3"/>
    <property type="match status" value="1"/>
</dbReference>
<dbReference type="PANTHER" id="PTHR11207:SF0">
    <property type="entry name" value="RIBONUCLEASE 3"/>
    <property type="match status" value="1"/>
</dbReference>
<evidence type="ECO:0000259" key="17">
    <source>
        <dbReference type="PROSITE" id="PS50137"/>
    </source>
</evidence>
<dbReference type="EC" id="3.1.26.3" evidence="15"/>
<organism evidence="19 20">
    <name type="scientific">Luteipulveratus halotolerans</name>
    <dbReference type="NCBI Taxonomy" id="1631356"/>
    <lineage>
        <taxon>Bacteria</taxon>
        <taxon>Bacillati</taxon>
        <taxon>Actinomycetota</taxon>
        <taxon>Actinomycetes</taxon>
        <taxon>Micrococcales</taxon>
        <taxon>Dermacoccaceae</taxon>
        <taxon>Luteipulveratus</taxon>
    </lineage>
</organism>
<feature type="active site" evidence="15">
    <location>
        <position position="117"/>
    </location>
</feature>
<evidence type="ECO:0000256" key="3">
    <source>
        <dbReference type="ARBA" id="ARBA00010183"/>
    </source>
</evidence>
<dbReference type="SMART" id="SM00535">
    <property type="entry name" value="RIBOc"/>
    <property type="match status" value="1"/>
</dbReference>
<comment type="catalytic activity">
    <reaction evidence="1 15">
        <text>Endonucleolytic cleavage to 5'-phosphomonoester.</text>
        <dbReference type="EC" id="3.1.26.3"/>
    </reaction>
</comment>
<dbReference type="GO" id="GO:0005737">
    <property type="term" value="C:cytoplasm"/>
    <property type="evidence" value="ECO:0007669"/>
    <property type="project" value="UniProtKB-SubCell"/>
</dbReference>
<dbReference type="CDD" id="cd00593">
    <property type="entry name" value="RIBOc"/>
    <property type="match status" value="1"/>
</dbReference>
<evidence type="ECO:0000256" key="16">
    <source>
        <dbReference type="SAM" id="MobiDB-lite"/>
    </source>
</evidence>
<dbReference type="GO" id="GO:0010468">
    <property type="term" value="P:regulation of gene expression"/>
    <property type="evidence" value="ECO:0007669"/>
    <property type="project" value="TreeGrafter"/>
</dbReference>
<gene>
    <name evidence="15" type="primary">rnc</name>
    <name evidence="19" type="ORF">VV01_11375</name>
</gene>
<evidence type="ECO:0000259" key="18">
    <source>
        <dbReference type="PROSITE" id="PS50142"/>
    </source>
</evidence>
<feature type="binding site" evidence="15">
    <location>
        <position position="114"/>
    </location>
    <ligand>
        <name>Mg(2+)</name>
        <dbReference type="ChEBI" id="CHEBI:18420"/>
    </ligand>
</feature>
<feature type="region of interest" description="Disordered" evidence="16">
    <location>
        <begin position="198"/>
        <end position="240"/>
    </location>
</feature>
<feature type="domain" description="DRBM" evidence="17">
    <location>
        <begin position="155"/>
        <end position="223"/>
    </location>
</feature>
<evidence type="ECO:0000256" key="8">
    <source>
        <dbReference type="ARBA" id="ARBA00022694"/>
    </source>
</evidence>
<comment type="cofactor">
    <cofactor evidence="15">
        <name>Mg(2+)</name>
        <dbReference type="ChEBI" id="CHEBI:18420"/>
    </cofactor>
</comment>
<evidence type="ECO:0000256" key="10">
    <source>
        <dbReference type="ARBA" id="ARBA00022723"/>
    </source>
</evidence>
<reference evidence="20" key="1">
    <citation type="submission" date="2015-03" db="EMBL/GenBank/DDBJ databases">
        <title>Luteipulveratus halotolerans sp. nov., a novel actinobacterium (Dermacoccaceae) from Sarawak, Malaysia.</title>
        <authorList>
            <person name="Juboi H."/>
            <person name="Basik A."/>
            <person name="Shamsul S.S."/>
            <person name="Arnold P."/>
            <person name="Schmitt E.K."/>
            <person name="Sanglier J.-J."/>
            <person name="Yeo T."/>
        </authorList>
    </citation>
    <scope>NUCLEOTIDE SEQUENCE [LARGE SCALE GENOMIC DNA]</scope>
    <source>
        <strain evidence="20">C296001</strain>
    </source>
</reference>
<dbReference type="FunFam" id="3.30.160.20:FF:000003">
    <property type="entry name" value="Ribonuclease 3"/>
    <property type="match status" value="1"/>
</dbReference>
<evidence type="ECO:0000313" key="20">
    <source>
        <dbReference type="Proteomes" id="UP000037397"/>
    </source>
</evidence>
<evidence type="ECO:0000313" key="19">
    <source>
        <dbReference type="EMBL" id="KNX39402.1"/>
    </source>
</evidence>
<dbReference type="CDD" id="cd10845">
    <property type="entry name" value="DSRM_RNAse_III_family"/>
    <property type="match status" value="1"/>
</dbReference>
<feature type="compositionally biased region" description="Polar residues" evidence="16">
    <location>
        <begin position="230"/>
        <end position="240"/>
    </location>
</feature>
<keyword evidence="12 15" id="KW-0378">Hydrolase</keyword>
<evidence type="ECO:0000256" key="5">
    <source>
        <dbReference type="ARBA" id="ARBA00022490"/>
    </source>
</evidence>
<dbReference type="PATRIC" id="fig|1631356.3.peg.2224"/>
<name>A0A0L6CNU0_9MICO</name>
<dbReference type="FunFam" id="1.10.1520.10:FF:000001">
    <property type="entry name" value="Ribonuclease 3"/>
    <property type="match status" value="1"/>
</dbReference>
<evidence type="ECO:0000256" key="11">
    <source>
        <dbReference type="ARBA" id="ARBA00022759"/>
    </source>
</evidence>
<dbReference type="GO" id="GO:0042802">
    <property type="term" value="F:identical protein binding"/>
    <property type="evidence" value="ECO:0007669"/>
    <property type="project" value="UniProtKB-ARBA"/>
</dbReference>
<feature type="domain" description="RNase III" evidence="18">
    <location>
        <begin position="1"/>
        <end position="128"/>
    </location>
</feature>